<dbReference type="EMBL" id="PYYB01000003">
    <property type="protein sequence ID" value="PTL55456.1"/>
    <property type="molecule type" value="Genomic_DNA"/>
</dbReference>
<protein>
    <recommendedName>
        <fullName evidence="4">Ig-like domain-containing protein</fullName>
    </recommendedName>
</protein>
<organism evidence="2 3">
    <name type="scientific">Paraconexibacter algicola</name>
    <dbReference type="NCBI Taxonomy" id="2133960"/>
    <lineage>
        <taxon>Bacteria</taxon>
        <taxon>Bacillati</taxon>
        <taxon>Actinomycetota</taxon>
        <taxon>Thermoleophilia</taxon>
        <taxon>Solirubrobacterales</taxon>
        <taxon>Paraconexibacteraceae</taxon>
        <taxon>Paraconexibacter</taxon>
    </lineage>
</organism>
<feature type="signal peptide" evidence="1">
    <location>
        <begin position="1"/>
        <end position="39"/>
    </location>
</feature>
<name>A0A2T4UD75_9ACTN</name>
<proteinExistence type="predicted"/>
<reference evidence="2 3" key="1">
    <citation type="submission" date="2018-03" db="EMBL/GenBank/DDBJ databases">
        <title>Aquarubrobacter algicola gen. nov., sp. nov., a novel actinobacterium isolated from shallow eutrophic lake during the end of cyanobacterial harmful algal blooms.</title>
        <authorList>
            <person name="Chun S.J."/>
        </authorList>
    </citation>
    <scope>NUCLEOTIDE SEQUENCE [LARGE SCALE GENOMIC DNA]</scope>
    <source>
        <strain evidence="2 3">Seoho-28</strain>
    </source>
</reference>
<evidence type="ECO:0000313" key="2">
    <source>
        <dbReference type="EMBL" id="PTL55456.1"/>
    </source>
</evidence>
<evidence type="ECO:0008006" key="4">
    <source>
        <dbReference type="Google" id="ProtNLM"/>
    </source>
</evidence>
<accession>A0A2T4UD75</accession>
<keyword evidence="1" id="KW-0732">Signal</keyword>
<dbReference type="Proteomes" id="UP000240739">
    <property type="component" value="Unassembled WGS sequence"/>
</dbReference>
<evidence type="ECO:0000256" key="1">
    <source>
        <dbReference type="SAM" id="SignalP"/>
    </source>
</evidence>
<evidence type="ECO:0000313" key="3">
    <source>
        <dbReference type="Proteomes" id="UP000240739"/>
    </source>
</evidence>
<dbReference type="RefSeq" id="WP_107570499.1">
    <property type="nucleotide sequence ID" value="NZ_PYYB01000003.1"/>
</dbReference>
<comment type="caution">
    <text evidence="2">The sequence shown here is derived from an EMBL/GenBank/DDBJ whole genome shotgun (WGS) entry which is preliminary data.</text>
</comment>
<keyword evidence="3" id="KW-1185">Reference proteome</keyword>
<feature type="chain" id="PRO_5015749459" description="Ig-like domain-containing protein" evidence="1">
    <location>
        <begin position="40"/>
        <end position="480"/>
    </location>
</feature>
<gene>
    <name evidence="2" type="ORF">C7Y72_17530</name>
</gene>
<sequence length="480" mass="48977">MWGLIMKSSGRTPIRRRLTLGLALAATAAGIVAPAGASAATAVAGNSTATTGSSGNLGALNVLGANHIFRTSLTYARTGVDNAKRTISTSAGVASGDTVVSSGTISQGGPTLAQVERHGTLTDIGASGYWTEWITVQNTEATDRTYDLYMYVDIDVLSSPNFDSTDETTTAQGTDGVRQDDPSGIFYVLRGLNIFGRSGAGEAEDISPTLDYSSSPILTGQGDRRMLLQFRVAIPAGASRTVAYQLAGGTTGTVIPASPPVANPTATISRPILGERIGLDRRVPIDFACTNATSCTATVDGTPIADGDLLPTTSLGTHNIVVTASNGGTSTTASGSYTVVIPSVSLSIAGSGELVNGGLGFRPADVDLDYTGSLTLSVTSDAGPSTITVQDLGNDPGYLVNSAPGTPGLLQNKLEARVGAAGYEAIGRNPLTLTTLTSPVVGPTLQTTSVDLRQRIAANEALRTGAYAKNLTFTVLATGP</sequence>
<dbReference type="OrthoDB" id="5241253at2"/>
<dbReference type="AlphaFoldDB" id="A0A2T4UD75"/>